<dbReference type="AlphaFoldDB" id="A0A833N4K5"/>
<dbReference type="InterPro" id="IPR023346">
    <property type="entry name" value="Lysozyme-like_dom_sf"/>
</dbReference>
<comment type="caution">
    <text evidence="1">The sequence shown here is derived from an EMBL/GenBank/DDBJ whole genome shotgun (WGS) entry which is preliminary data.</text>
</comment>
<gene>
    <name evidence="1" type="ORF">GCL57_08005</name>
</gene>
<keyword evidence="2" id="KW-1185">Reference proteome</keyword>
<accession>A0A833N4K5</accession>
<sequence length="193" mass="21787">MIITDTFPTYVPEGQAIFYVAKQRKIACHSIFLAAAGKAALNKLPPDERLEILNFAKAACRTKNPDIIWQIALVESSFKMRVIQIEGKKVLTGNNAKEYLENGLSKEKNVDIGPLQINWRANGAHSGKSPIEFLSGQFSVDFLSNKILRNYVKSCGNNWINCYHSYNEDRGRSYRSKIQSSGLKLRKILSDFL</sequence>
<dbReference type="RefSeq" id="WP_152212833.1">
    <property type="nucleotide sequence ID" value="NZ_WFLN01000006.1"/>
</dbReference>
<reference evidence="1 2" key="1">
    <citation type="submission" date="2019-10" db="EMBL/GenBank/DDBJ databases">
        <title>New genus of Silvanigrellaceae.</title>
        <authorList>
            <person name="Pitt A."/>
            <person name="Hahn M.W."/>
        </authorList>
    </citation>
    <scope>NUCLEOTIDE SEQUENCE [LARGE SCALE GENOMIC DNA]</scope>
    <source>
        <strain evidence="1 2">33A1-SZDP</strain>
    </source>
</reference>
<evidence type="ECO:0000313" key="1">
    <source>
        <dbReference type="EMBL" id="KAB8030906.1"/>
    </source>
</evidence>
<name>A0A833N4K5_9BACT</name>
<protein>
    <submittedName>
        <fullName evidence="1">Transglycosylase SLT domain-containing protein</fullName>
    </submittedName>
</protein>
<proteinExistence type="predicted"/>
<evidence type="ECO:0000313" key="2">
    <source>
        <dbReference type="Proteomes" id="UP000442694"/>
    </source>
</evidence>
<dbReference type="EMBL" id="WFLN01000006">
    <property type="protein sequence ID" value="KAB8030906.1"/>
    <property type="molecule type" value="Genomic_DNA"/>
</dbReference>
<dbReference type="Proteomes" id="UP000442694">
    <property type="component" value="Unassembled WGS sequence"/>
</dbReference>
<dbReference type="SUPFAM" id="SSF53955">
    <property type="entry name" value="Lysozyme-like"/>
    <property type="match status" value="1"/>
</dbReference>
<organism evidence="1 2">
    <name type="scientific">Fluviispira multicolorata</name>
    <dbReference type="NCBI Taxonomy" id="2654512"/>
    <lineage>
        <taxon>Bacteria</taxon>
        <taxon>Pseudomonadati</taxon>
        <taxon>Bdellovibrionota</taxon>
        <taxon>Oligoflexia</taxon>
        <taxon>Silvanigrellales</taxon>
        <taxon>Silvanigrellaceae</taxon>
        <taxon>Fluviispira</taxon>
    </lineage>
</organism>